<sequence>MKTIKKLSLLLLVLLILLPSFAMAKEYDMKAIEDEIKATIDFSDRELYGTEYSLRSAGSPEDFAVYHRKDPKLSMADDAFDKSKSKVIDNGDSYTFIFYLQPVKKWYPFKYYEADCTEIKFMTPTGEKEAEYTVKELEVDGKTKKKAINSDKLVPYGFEITISKDYLEVEEDEDYGFPHFYRIKFETNLEDSGALGVIGDKMMNRNARLYVK</sequence>
<gene>
    <name evidence="2" type="ORF">NCTC11088_00007</name>
</gene>
<organism evidence="2 3">
    <name type="scientific">Peptoniphilus indolicus</name>
    <dbReference type="NCBI Taxonomy" id="33030"/>
    <lineage>
        <taxon>Bacteria</taxon>
        <taxon>Bacillati</taxon>
        <taxon>Bacillota</taxon>
        <taxon>Tissierellia</taxon>
        <taxon>Tissierellales</taxon>
        <taxon>Peptoniphilaceae</taxon>
        <taxon>Peptoniphilus</taxon>
    </lineage>
</organism>
<name>A0A379D8N7_9FIRM</name>
<keyword evidence="1" id="KW-0732">Signal</keyword>
<feature type="chain" id="PRO_5016598193" evidence="1">
    <location>
        <begin position="25"/>
        <end position="212"/>
    </location>
</feature>
<reference evidence="2 3" key="1">
    <citation type="submission" date="2018-06" db="EMBL/GenBank/DDBJ databases">
        <authorList>
            <consortium name="Pathogen Informatics"/>
            <person name="Doyle S."/>
        </authorList>
    </citation>
    <scope>NUCLEOTIDE SEQUENCE [LARGE SCALE GENOMIC DNA]</scope>
    <source>
        <strain evidence="2 3">NCTC11088</strain>
    </source>
</reference>
<dbReference type="AlphaFoldDB" id="A0A379D8N7"/>
<evidence type="ECO:0000313" key="3">
    <source>
        <dbReference type="Proteomes" id="UP000254777"/>
    </source>
</evidence>
<dbReference type="Proteomes" id="UP000254777">
    <property type="component" value="Unassembled WGS sequence"/>
</dbReference>
<dbReference type="RefSeq" id="WP_115311888.1">
    <property type="nucleotide sequence ID" value="NZ_UGTH01000001.1"/>
</dbReference>
<evidence type="ECO:0000313" key="2">
    <source>
        <dbReference type="EMBL" id="SUB74277.1"/>
    </source>
</evidence>
<dbReference type="InterPro" id="IPR037250">
    <property type="entry name" value="NEAT_dom_sf"/>
</dbReference>
<feature type="signal peptide" evidence="1">
    <location>
        <begin position="1"/>
        <end position="24"/>
    </location>
</feature>
<dbReference type="EMBL" id="UGTH01000001">
    <property type="protein sequence ID" value="SUB74277.1"/>
    <property type="molecule type" value="Genomic_DNA"/>
</dbReference>
<proteinExistence type="predicted"/>
<accession>A0A379D8N7</accession>
<protein>
    <submittedName>
        <fullName evidence="2">Uncharacterized protein</fullName>
    </submittedName>
</protein>
<evidence type="ECO:0000256" key="1">
    <source>
        <dbReference type="SAM" id="SignalP"/>
    </source>
</evidence>
<dbReference type="SUPFAM" id="SSF158911">
    <property type="entry name" value="NEAT domain-like"/>
    <property type="match status" value="1"/>
</dbReference>